<dbReference type="Gene3D" id="3.30.470.160">
    <property type="entry name" value="Inositol polyphosphate kinase"/>
    <property type="match status" value="1"/>
</dbReference>
<feature type="region of interest" description="Disordered" evidence="5">
    <location>
        <begin position="271"/>
        <end position="360"/>
    </location>
</feature>
<dbReference type="EMBL" id="JAACJL010000044">
    <property type="protein sequence ID" value="KAF4615187.1"/>
    <property type="molecule type" value="Genomic_DNA"/>
</dbReference>
<keyword evidence="2 4" id="KW-0808">Transferase</keyword>
<organism evidence="6 7">
    <name type="scientific">Agrocybe pediades</name>
    <dbReference type="NCBI Taxonomy" id="84607"/>
    <lineage>
        <taxon>Eukaryota</taxon>
        <taxon>Fungi</taxon>
        <taxon>Dikarya</taxon>
        <taxon>Basidiomycota</taxon>
        <taxon>Agaricomycotina</taxon>
        <taxon>Agaricomycetes</taxon>
        <taxon>Agaricomycetidae</taxon>
        <taxon>Agaricales</taxon>
        <taxon>Agaricineae</taxon>
        <taxon>Strophariaceae</taxon>
        <taxon>Agrocybe</taxon>
    </lineage>
</organism>
<reference evidence="6 7" key="1">
    <citation type="submission" date="2019-12" db="EMBL/GenBank/DDBJ databases">
        <authorList>
            <person name="Floudas D."/>
            <person name="Bentzer J."/>
            <person name="Ahren D."/>
            <person name="Johansson T."/>
            <person name="Persson P."/>
            <person name="Tunlid A."/>
        </authorList>
    </citation>
    <scope>NUCLEOTIDE SEQUENCE [LARGE SCALE GENOMIC DNA]</scope>
    <source>
        <strain evidence="6 7">CBS 102.39</strain>
    </source>
</reference>
<evidence type="ECO:0000256" key="1">
    <source>
        <dbReference type="ARBA" id="ARBA00007374"/>
    </source>
</evidence>
<evidence type="ECO:0000256" key="5">
    <source>
        <dbReference type="SAM" id="MobiDB-lite"/>
    </source>
</evidence>
<feature type="compositionally biased region" description="Basic residues" evidence="5">
    <location>
        <begin position="301"/>
        <end position="311"/>
    </location>
</feature>
<feature type="compositionally biased region" description="Low complexity" evidence="5">
    <location>
        <begin position="90"/>
        <end position="134"/>
    </location>
</feature>
<dbReference type="GO" id="GO:0005634">
    <property type="term" value="C:nucleus"/>
    <property type="evidence" value="ECO:0007669"/>
    <property type="project" value="TreeGrafter"/>
</dbReference>
<dbReference type="Proteomes" id="UP000521872">
    <property type="component" value="Unassembled WGS sequence"/>
</dbReference>
<feature type="region of interest" description="Disordered" evidence="5">
    <location>
        <begin position="89"/>
        <end position="142"/>
    </location>
</feature>
<dbReference type="GO" id="GO:0032958">
    <property type="term" value="P:inositol phosphate biosynthetic process"/>
    <property type="evidence" value="ECO:0007669"/>
    <property type="project" value="InterPro"/>
</dbReference>
<feature type="region of interest" description="Disordered" evidence="5">
    <location>
        <begin position="698"/>
        <end position="740"/>
    </location>
</feature>
<feature type="compositionally biased region" description="Basic residues" evidence="5">
    <location>
        <begin position="336"/>
        <end position="357"/>
    </location>
</feature>
<accession>A0A8H4QRQ6</accession>
<dbReference type="SUPFAM" id="SSF56104">
    <property type="entry name" value="SAICAR synthase-like"/>
    <property type="match status" value="1"/>
</dbReference>
<dbReference type="PANTHER" id="PTHR12400">
    <property type="entry name" value="INOSITOL POLYPHOSPHATE KINASE"/>
    <property type="match status" value="1"/>
</dbReference>
<feature type="compositionally biased region" description="Basic and acidic residues" evidence="5">
    <location>
        <begin position="314"/>
        <end position="335"/>
    </location>
</feature>
<evidence type="ECO:0000313" key="6">
    <source>
        <dbReference type="EMBL" id="KAF4615187.1"/>
    </source>
</evidence>
<evidence type="ECO:0000256" key="3">
    <source>
        <dbReference type="ARBA" id="ARBA00022777"/>
    </source>
</evidence>
<dbReference type="EC" id="2.7.-.-" evidence="4"/>
<dbReference type="InterPro" id="IPR038286">
    <property type="entry name" value="IPK_sf"/>
</dbReference>
<evidence type="ECO:0000313" key="7">
    <source>
        <dbReference type="Proteomes" id="UP000521872"/>
    </source>
</evidence>
<evidence type="ECO:0000256" key="4">
    <source>
        <dbReference type="RuleBase" id="RU363090"/>
    </source>
</evidence>
<dbReference type="InterPro" id="IPR005522">
    <property type="entry name" value="IPK"/>
</dbReference>
<keyword evidence="3 4" id="KW-0418">Kinase</keyword>
<protein>
    <recommendedName>
        <fullName evidence="4">Kinase</fullName>
        <ecNumber evidence="4">2.7.-.-</ecNumber>
    </recommendedName>
</protein>
<comment type="caution">
    <text evidence="6">The sequence shown here is derived from an EMBL/GenBank/DDBJ whole genome shotgun (WGS) entry which is preliminary data.</text>
</comment>
<dbReference type="GO" id="GO:0008440">
    <property type="term" value="F:inositol-1,4,5-trisphosphate 3-kinase activity"/>
    <property type="evidence" value="ECO:0007669"/>
    <property type="project" value="TreeGrafter"/>
</dbReference>
<evidence type="ECO:0000256" key="2">
    <source>
        <dbReference type="ARBA" id="ARBA00022679"/>
    </source>
</evidence>
<dbReference type="GO" id="GO:0000824">
    <property type="term" value="F:inositol-1,4,5,6-tetrakisphosphate 3-kinase activity"/>
    <property type="evidence" value="ECO:0007669"/>
    <property type="project" value="TreeGrafter"/>
</dbReference>
<gene>
    <name evidence="6" type="ORF">D9613_003416</name>
</gene>
<dbReference type="GO" id="GO:0046854">
    <property type="term" value="P:phosphatidylinositol phosphate biosynthetic process"/>
    <property type="evidence" value="ECO:0007669"/>
    <property type="project" value="TreeGrafter"/>
</dbReference>
<sequence>MFAGPLIPLTNQRKLQHLLTAKFVVLASALATTVLALPVDTNLAARDFETEVEVREVQEDVTVAARSFPSLSLDTRSFFGAEDDLEAREVTAATPVTPVTPATPATPVTPATPATPNSAATTSTPSTPTSATSTTHRDAKSDLRHKKFLKALRDPKNPHHKEALASYRQRKALRLALADEKNPLHATAVKDAAYRKALADPKDPNHAKALKKHEHKKALKAALKDKANPLHKEALRKHNFKQALLDEKSPKHKAALEAHSKKVALKKAAQDVNDPHHKSALKQLKHKQAKKAEHVAAAKKYLQKHGKHSTSAKHSSERKNGKHAEHKAVLEEAVHKHGKHSSQKSLKAKKHPKHSAKHTAEHKAFLEEQLEKNGGHKLTKAQRKAIEREHAHKKFAEHKKEQEAKEHATATSTTSCEVNGYASAPRYEYDFVYVDRSMDIPVTQALGPQVGGHAGVLTTEDGSLLIKPALPQELEFYYALRQDPALDDLRSFTPTFLGTLKLEGKVESSDADLTSGAGIEHVDAEGKDMFSSIVLENLSYPFLKPNILDIKLGTVLYDDSASPEKVARMEKTAKETTSLETGVRLTGFQVYDNITGLPVNTPKSYGKSIKAHELGEGIAKFFPVGSPAAASSDSTEAPASSSGLPLESLLPILQTIREEIAEIKQVFSSLELRMVGGSLLIIYEADWKRAEDSIEKYLLGDSEDEEEKDNDKADKEDEEEVAEDDEDEDSEDTDPATTIGPPFVVKLIDFAHTKFVPGQGPDEGVILGLDTVLRLLDARLKEITPP</sequence>
<dbReference type="GO" id="GO:0005737">
    <property type="term" value="C:cytoplasm"/>
    <property type="evidence" value="ECO:0007669"/>
    <property type="project" value="TreeGrafter"/>
</dbReference>
<name>A0A8H4QRQ6_9AGAR</name>
<dbReference type="PANTHER" id="PTHR12400:SF108">
    <property type="entry name" value="KINASE"/>
    <property type="match status" value="1"/>
</dbReference>
<proteinExistence type="inferred from homology"/>
<dbReference type="Pfam" id="PF03770">
    <property type="entry name" value="IPK"/>
    <property type="match status" value="1"/>
</dbReference>
<dbReference type="AlphaFoldDB" id="A0A8H4QRQ6"/>
<feature type="compositionally biased region" description="Acidic residues" evidence="5">
    <location>
        <begin position="716"/>
        <end position="734"/>
    </location>
</feature>
<feature type="compositionally biased region" description="Basic residues" evidence="5">
    <location>
        <begin position="278"/>
        <end position="289"/>
    </location>
</feature>
<keyword evidence="7" id="KW-1185">Reference proteome</keyword>
<comment type="similarity">
    <text evidence="1 4">Belongs to the inositol phosphokinase (IPK) family.</text>
</comment>